<comment type="caution">
    <text evidence="2">The sequence shown here is derived from an EMBL/GenBank/DDBJ whole genome shotgun (WGS) entry which is preliminary data.</text>
</comment>
<dbReference type="RefSeq" id="WP_107728107.1">
    <property type="nucleotide sequence ID" value="NZ_PZZP01000002.1"/>
</dbReference>
<feature type="transmembrane region" description="Helical" evidence="1">
    <location>
        <begin position="107"/>
        <end position="128"/>
    </location>
</feature>
<gene>
    <name evidence="2" type="ORF">C8J48_3133</name>
</gene>
<keyword evidence="3" id="KW-1185">Reference proteome</keyword>
<protein>
    <submittedName>
        <fullName evidence="2">Uncharacterized protein</fullName>
    </submittedName>
</protein>
<dbReference type="Proteomes" id="UP000241639">
    <property type="component" value="Unassembled WGS sequence"/>
</dbReference>
<evidence type="ECO:0000313" key="3">
    <source>
        <dbReference type="Proteomes" id="UP000241639"/>
    </source>
</evidence>
<feature type="transmembrane region" description="Helical" evidence="1">
    <location>
        <begin position="57"/>
        <end position="86"/>
    </location>
</feature>
<evidence type="ECO:0000256" key="1">
    <source>
        <dbReference type="SAM" id="Phobius"/>
    </source>
</evidence>
<keyword evidence="1" id="KW-0472">Membrane</keyword>
<sequence length="211" mass="24052">MAVYSQQNLTRFFHKVRKPTNASVLIIALYFASKLEPQLSAMLNNLVSDFADSFSTILYLLLLLFTGYGILGYILTLICTVAWIISEVFSKFNVHNYIPGYLWFTKSIGRTFVGFFWMWYILALLYFFGFEEIVLEWITTIGLPLTHQLTTIFQFNVFFIGIPSMLVLGTSIVLIPYNLLQSSKKEKPTRVKIEGTTHVNIDGSSEGKAAK</sequence>
<keyword evidence="1" id="KW-1133">Transmembrane helix</keyword>
<keyword evidence="1" id="KW-0812">Transmembrane</keyword>
<proteinExistence type="predicted"/>
<dbReference type="EMBL" id="PZZP01000002">
    <property type="protein sequence ID" value="PTM56808.1"/>
    <property type="molecule type" value="Genomic_DNA"/>
</dbReference>
<organism evidence="2 3">
    <name type="scientific">Desmospora activa DSM 45169</name>
    <dbReference type="NCBI Taxonomy" id="1121389"/>
    <lineage>
        <taxon>Bacteria</taxon>
        <taxon>Bacillati</taxon>
        <taxon>Bacillota</taxon>
        <taxon>Bacilli</taxon>
        <taxon>Bacillales</taxon>
        <taxon>Thermoactinomycetaceae</taxon>
        <taxon>Desmospora</taxon>
    </lineage>
</organism>
<feature type="transmembrane region" description="Helical" evidence="1">
    <location>
        <begin position="157"/>
        <end position="180"/>
    </location>
</feature>
<dbReference type="AlphaFoldDB" id="A0A2T4Z4J1"/>
<feature type="transmembrane region" description="Helical" evidence="1">
    <location>
        <begin position="20"/>
        <end position="37"/>
    </location>
</feature>
<accession>A0A2T4Z4J1</accession>
<evidence type="ECO:0000313" key="2">
    <source>
        <dbReference type="EMBL" id="PTM56808.1"/>
    </source>
</evidence>
<name>A0A2T4Z4J1_9BACL</name>
<reference evidence="2 3" key="1">
    <citation type="submission" date="2018-04" db="EMBL/GenBank/DDBJ databases">
        <title>Genomic Encyclopedia of Archaeal and Bacterial Type Strains, Phase II (KMG-II): from individual species to whole genera.</title>
        <authorList>
            <person name="Goeker M."/>
        </authorList>
    </citation>
    <scope>NUCLEOTIDE SEQUENCE [LARGE SCALE GENOMIC DNA]</scope>
    <source>
        <strain evidence="2 3">DSM 45169</strain>
    </source>
</reference>